<sequence length="318" mass="36251">MGWKSRSGKRSNKLERYKSNLSLQYEVSSAISDIRYERRQNASESRPTPVRIPLRLLPRGSSVAVSNPPPKVANTLSTEEIRKLFAQEHRINTKPSTLIERCLRTLAQHLDRYPITDEVLDAMHYLHPENLHRLSILSTWYGTSTPETTIFFCTPWSESLCLGQLNVDAIVDYVAPRVYGNEDTADSWEEITDITSEWSGCPLLGHLELYQCHQISIAFLSECSSLTSLSLFGCSDFDAVDANLLQHLPPPLKSLSLIACTWLTNGMLLTLLRHQVKNSGRLRHLRVWACCRVALDVVHEWEVELPRVQFDIRQLPDL</sequence>
<dbReference type="Gene3D" id="3.80.10.10">
    <property type="entry name" value="Ribonuclease Inhibitor"/>
    <property type="match status" value="1"/>
</dbReference>
<dbReference type="VEuPathDB" id="FungiDB:AeMF1_016559"/>
<evidence type="ECO:0000313" key="1">
    <source>
        <dbReference type="EMBL" id="KAF0723689.1"/>
    </source>
</evidence>
<proteinExistence type="predicted"/>
<comment type="caution">
    <text evidence="1">The sequence shown here is derived from an EMBL/GenBank/DDBJ whole genome shotgun (WGS) entry which is preliminary data.</text>
</comment>
<protein>
    <submittedName>
        <fullName evidence="1">Uncharacterized protein</fullName>
    </submittedName>
</protein>
<dbReference type="InterPro" id="IPR032675">
    <property type="entry name" value="LRR_dom_sf"/>
</dbReference>
<organism evidence="1 2">
    <name type="scientific">Aphanomyces euteiches</name>
    <dbReference type="NCBI Taxonomy" id="100861"/>
    <lineage>
        <taxon>Eukaryota</taxon>
        <taxon>Sar</taxon>
        <taxon>Stramenopiles</taxon>
        <taxon>Oomycota</taxon>
        <taxon>Saprolegniomycetes</taxon>
        <taxon>Saprolegniales</taxon>
        <taxon>Verrucalvaceae</taxon>
        <taxon>Aphanomyces</taxon>
    </lineage>
</organism>
<reference evidence="1 2" key="1">
    <citation type="submission" date="2019-07" db="EMBL/GenBank/DDBJ databases">
        <title>Genomics analysis of Aphanomyces spp. identifies a new class of oomycete effector associated with host adaptation.</title>
        <authorList>
            <person name="Gaulin E."/>
        </authorList>
    </citation>
    <scope>NUCLEOTIDE SEQUENCE [LARGE SCALE GENOMIC DNA]</scope>
    <source>
        <strain evidence="1 2">ATCC 201684</strain>
    </source>
</reference>
<dbReference type="SUPFAM" id="SSF52047">
    <property type="entry name" value="RNI-like"/>
    <property type="match status" value="1"/>
</dbReference>
<name>A0A6G0WA01_9STRA</name>
<accession>A0A6G0WA01</accession>
<gene>
    <name evidence="1" type="ORF">Ae201684_017464</name>
</gene>
<evidence type="ECO:0000313" key="2">
    <source>
        <dbReference type="Proteomes" id="UP000481153"/>
    </source>
</evidence>
<dbReference type="EMBL" id="VJMJ01000297">
    <property type="protein sequence ID" value="KAF0723689.1"/>
    <property type="molecule type" value="Genomic_DNA"/>
</dbReference>
<dbReference type="Proteomes" id="UP000481153">
    <property type="component" value="Unassembled WGS sequence"/>
</dbReference>
<keyword evidence="2" id="KW-1185">Reference proteome</keyword>
<dbReference type="AlphaFoldDB" id="A0A6G0WA01"/>